<dbReference type="Proteomes" id="UP000805704">
    <property type="component" value="Chromosome 19"/>
</dbReference>
<sequence length="449" mass="51476">MVTEIAVNNHRPTEGKSCEKANCKKYNSNDEDPERGNQRQHEPNINDWVQHGRKDRGQRQVNDPGIWMYVFHQGQTIYLTMVTEIAVNNHRLTEGKSCEKANCKKYNSNDKDPERGNQRQHEPVDDNYTRVSEFVIVGFPSLQPEHFDLVAWFFFFLYVTTLVGNLLLVALFALEQNLQKPMYIVMVSLALSDIGFTTVALPKLIARYWWNDGSLGFQTCLFQMHMIHYFGSLNSLILLTMALDRYLAICFPFRYPMVMTNQTMLGLTLFCWVVAHVFSGISTFHFTMMPFCGPNQIINAFCDTMSVMALACGDTSKQFGDAFAGAMFILYVPLALIVISYICIIISALQMATGQGRMKTFSTCATQGCIISIYYLPRFFVYSTPYFPNLTMTPDKRIATTLFYSLFPPLINPFIYCLRTKEIKQILERWVQSVMPMKHGQIVAVTKPR</sequence>
<organism evidence="1 2">
    <name type="scientific">Nibea albiflora</name>
    <name type="common">Yellow drum</name>
    <name type="synonym">Corvina albiflora</name>
    <dbReference type="NCBI Taxonomy" id="240163"/>
    <lineage>
        <taxon>Eukaryota</taxon>
        <taxon>Metazoa</taxon>
        <taxon>Chordata</taxon>
        <taxon>Craniata</taxon>
        <taxon>Vertebrata</taxon>
        <taxon>Euteleostomi</taxon>
        <taxon>Actinopterygii</taxon>
        <taxon>Neopterygii</taxon>
        <taxon>Teleostei</taxon>
        <taxon>Neoteleostei</taxon>
        <taxon>Acanthomorphata</taxon>
        <taxon>Eupercaria</taxon>
        <taxon>Sciaenidae</taxon>
        <taxon>Nibea</taxon>
    </lineage>
</organism>
<evidence type="ECO:0000313" key="1">
    <source>
        <dbReference type="EMBL" id="KAG8008001.1"/>
    </source>
</evidence>
<keyword evidence="1" id="KW-0675">Receptor</keyword>
<protein>
    <submittedName>
        <fullName evidence="1">Olfactory receptor 2A12</fullName>
    </submittedName>
</protein>
<proteinExistence type="predicted"/>
<dbReference type="EMBL" id="CM024807">
    <property type="protein sequence ID" value="KAG8008001.1"/>
    <property type="molecule type" value="Genomic_DNA"/>
</dbReference>
<accession>A0ACB7F4N2</accession>
<comment type="caution">
    <text evidence="1">The sequence shown here is derived from an EMBL/GenBank/DDBJ whole genome shotgun (WGS) entry which is preliminary data.</text>
</comment>
<gene>
    <name evidence="1" type="primary">OR2A12.4</name>
    <name evidence="1" type="ORF">GBF38_003740</name>
</gene>
<keyword evidence="2" id="KW-1185">Reference proteome</keyword>
<name>A0ACB7F4N2_NIBAL</name>
<reference evidence="1" key="1">
    <citation type="submission" date="2020-04" db="EMBL/GenBank/DDBJ databases">
        <title>A chromosome-scale assembly and high-density genetic map of the yellow drum (Nibea albiflora) genome.</title>
        <authorList>
            <person name="Xu D."/>
            <person name="Zhang W."/>
            <person name="Chen R."/>
            <person name="Tan P."/>
            <person name="Wang L."/>
            <person name="Song H."/>
            <person name="Tian L."/>
            <person name="Zhu Q."/>
            <person name="Wang B."/>
        </authorList>
    </citation>
    <scope>NUCLEOTIDE SEQUENCE</scope>
    <source>
        <strain evidence="1">ZJHYS-2018</strain>
    </source>
</reference>
<evidence type="ECO:0000313" key="2">
    <source>
        <dbReference type="Proteomes" id="UP000805704"/>
    </source>
</evidence>